<keyword evidence="1" id="KW-0812">Transmembrane</keyword>
<dbReference type="AlphaFoldDB" id="A0A8J2NWI6"/>
<organism evidence="2 3">
    <name type="scientific">Allacma fusca</name>
    <dbReference type="NCBI Taxonomy" id="39272"/>
    <lineage>
        <taxon>Eukaryota</taxon>
        <taxon>Metazoa</taxon>
        <taxon>Ecdysozoa</taxon>
        <taxon>Arthropoda</taxon>
        <taxon>Hexapoda</taxon>
        <taxon>Collembola</taxon>
        <taxon>Symphypleona</taxon>
        <taxon>Sminthuridae</taxon>
        <taxon>Allacma</taxon>
    </lineage>
</organism>
<feature type="non-terminal residue" evidence="2">
    <location>
        <position position="42"/>
    </location>
</feature>
<gene>
    <name evidence="2" type="ORF">AFUS01_LOCUS10315</name>
</gene>
<protein>
    <submittedName>
        <fullName evidence="2">Uncharacterized protein</fullName>
    </submittedName>
</protein>
<keyword evidence="1" id="KW-1133">Transmembrane helix</keyword>
<evidence type="ECO:0000313" key="3">
    <source>
        <dbReference type="Proteomes" id="UP000708208"/>
    </source>
</evidence>
<name>A0A8J2NWI6_9HEXA</name>
<keyword evidence="1" id="KW-0472">Membrane</keyword>
<proteinExistence type="predicted"/>
<evidence type="ECO:0000313" key="2">
    <source>
        <dbReference type="EMBL" id="CAG7721067.1"/>
    </source>
</evidence>
<dbReference type="Proteomes" id="UP000708208">
    <property type="component" value="Unassembled WGS sequence"/>
</dbReference>
<keyword evidence="3" id="KW-1185">Reference proteome</keyword>
<evidence type="ECO:0000256" key="1">
    <source>
        <dbReference type="SAM" id="Phobius"/>
    </source>
</evidence>
<feature type="transmembrane region" description="Helical" evidence="1">
    <location>
        <begin position="12"/>
        <end position="31"/>
    </location>
</feature>
<reference evidence="2" key="1">
    <citation type="submission" date="2021-06" db="EMBL/GenBank/DDBJ databases">
        <authorList>
            <person name="Hodson N. C."/>
            <person name="Mongue J. A."/>
            <person name="Jaron S. K."/>
        </authorList>
    </citation>
    <scope>NUCLEOTIDE SEQUENCE</scope>
</reference>
<sequence>QILLFLQDPVDFLTAAVFGIPLIFLEILVNLDVPDLLNCSLV</sequence>
<comment type="caution">
    <text evidence="2">The sequence shown here is derived from an EMBL/GenBank/DDBJ whole genome shotgun (WGS) entry which is preliminary data.</text>
</comment>
<feature type="non-terminal residue" evidence="2">
    <location>
        <position position="1"/>
    </location>
</feature>
<accession>A0A8J2NWI6</accession>
<dbReference type="EMBL" id="CAJVCH010076629">
    <property type="protein sequence ID" value="CAG7721067.1"/>
    <property type="molecule type" value="Genomic_DNA"/>
</dbReference>